<reference evidence="2" key="1">
    <citation type="journal article" date="2014" name="Int. J. Syst. Evol. Microbiol.">
        <title>Complete genome sequence of Corynebacterium casei LMG S-19264T (=DSM 44701T), isolated from a smear-ripened cheese.</title>
        <authorList>
            <consortium name="US DOE Joint Genome Institute (JGI-PGF)"/>
            <person name="Walter F."/>
            <person name="Albersmeier A."/>
            <person name="Kalinowski J."/>
            <person name="Ruckert C."/>
        </authorList>
    </citation>
    <scope>NUCLEOTIDE SEQUENCE</scope>
    <source>
        <strain evidence="2">CGMCC 1.15448</strain>
    </source>
</reference>
<dbReference type="Proteomes" id="UP000607559">
    <property type="component" value="Unassembled WGS sequence"/>
</dbReference>
<dbReference type="AlphaFoldDB" id="A0A8J2UJR2"/>
<proteinExistence type="predicted"/>
<feature type="transmembrane region" description="Helical" evidence="1">
    <location>
        <begin position="6"/>
        <end position="24"/>
    </location>
</feature>
<evidence type="ECO:0000256" key="1">
    <source>
        <dbReference type="SAM" id="Phobius"/>
    </source>
</evidence>
<comment type="caution">
    <text evidence="2">The sequence shown here is derived from an EMBL/GenBank/DDBJ whole genome shotgun (WGS) entry which is preliminary data.</text>
</comment>
<gene>
    <name evidence="2" type="ORF">GCM10011511_55590</name>
</gene>
<keyword evidence="1" id="KW-0472">Membrane</keyword>
<dbReference type="EMBL" id="BMJC01000008">
    <property type="protein sequence ID" value="GGB24553.1"/>
    <property type="molecule type" value="Genomic_DNA"/>
</dbReference>
<accession>A0A8J2UJR2</accession>
<organism evidence="2 3">
    <name type="scientific">Puia dinghuensis</name>
    <dbReference type="NCBI Taxonomy" id="1792502"/>
    <lineage>
        <taxon>Bacteria</taxon>
        <taxon>Pseudomonadati</taxon>
        <taxon>Bacteroidota</taxon>
        <taxon>Chitinophagia</taxon>
        <taxon>Chitinophagales</taxon>
        <taxon>Chitinophagaceae</taxon>
        <taxon>Puia</taxon>
    </lineage>
</organism>
<sequence length="119" mass="13589">MKNILGITIAVIVLAVAIWFYFRYERPFGEGVKAGTLNYVVYKGYIWKTYEGEVILAGFQNKPSLQSNEFTFSIDNDAVAKRLELASGKEVQLHYHEYLGALPWRGYSKFVVDSIVSIR</sequence>
<keyword evidence="3" id="KW-1185">Reference proteome</keyword>
<evidence type="ECO:0008006" key="4">
    <source>
        <dbReference type="Google" id="ProtNLM"/>
    </source>
</evidence>
<name>A0A8J2UJR2_9BACT</name>
<dbReference type="RefSeq" id="WP_188937965.1">
    <property type="nucleotide sequence ID" value="NZ_BMJC01000008.1"/>
</dbReference>
<evidence type="ECO:0000313" key="2">
    <source>
        <dbReference type="EMBL" id="GGB24553.1"/>
    </source>
</evidence>
<protein>
    <recommendedName>
        <fullName evidence="4">6-phosphogluconate dehydrogenase</fullName>
    </recommendedName>
</protein>
<keyword evidence="1" id="KW-1133">Transmembrane helix</keyword>
<reference evidence="2" key="2">
    <citation type="submission" date="2020-09" db="EMBL/GenBank/DDBJ databases">
        <authorList>
            <person name="Sun Q."/>
            <person name="Zhou Y."/>
        </authorList>
    </citation>
    <scope>NUCLEOTIDE SEQUENCE</scope>
    <source>
        <strain evidence="2">CGMCC 1.15448</strain>
    </source>
</reference>
<evidence type="ECO:0000313" key="3">
    <source>
        <dbReference type="Proteomes" id="UP000607559"/>
    </source>
</evidence>
<keyword evidence="1" id="KW-0812">Transmembrane</keyword>